<accession>M0AAT2</accession>
<dbReference type="PATRIC" id="fig|1230458.4.peg.534"/>
<sequence>MGSVQGVIPMEIHSEASRSYNIQIQAYERKTSRQTYDHSFAVTPGENVQPEHLSAVNQSLQIVKHGEEDGQETVREVSISGETELVLVTITDNDLEIEARYDETETGVPNSNNTTNETTTDETPNETSNETDE</sequence>
<dbReference type="AlphaFoldDB" id="M0AAT2"/>
<dbReference type="EMBL" id="AOIL01000012">
    <property type="protein sequence ID" value="ELY95865.1"/>
    <property type="molecule type" value="Genomic_DNA"/>
</dbReference>
<keyword evidence="3" id="KW-1185">Reference proteome</keyword>
<evidence type="ECO:0000313" key="3">
    <source>
        <dbReference type="Proteomes" id="UP000011648"/>
    </source>
</evidence>
<feature type="region of interest" description="Disordered" evidence="1">
    <location>
        <begin position="98"/>
        <end position="133"/>
    </location>
</feature>
<comment type="caution">
    <text evidence="2">The sequence shown here is derived from an EMBL/GenBank/DDBJ whole genome shotgun (WGS) entry which is preliminary data.</text>
</comment>
<proteinExistence type="predicted"/>
<feature type="compositionally biased region" description="Acidic residues" evidence="1">
    <location>
        <begin position="119"/>
        <end position="133"/>
    </location>
</feature>
<evidence type="ECO:0000256" key="1">
    <source>
        <dbReference type="SAM" id="MobiDB-lite"/>
    </source>
</evidence>
<organism evidence="2 3">
    <name type="scientific">Natrialba taiwanensis DSM 12281</name>
    <dbReference type="NCBI Taxonomy" id="1230458"/>
    <lineage>
        <taxon>Archaea</taxon>
        <taxon>Methanobacteriati</taxon>
        <taxon>Methanobacteriota</taxon>
        <taxon>Stenosarchaea group</taxon>
        <taxon>Halobacteria</taxon>
        <taxon>Halobacteriales</taxon>
        <taxon>Natrialbaceae</taxon>
        <taxon>Natrialba</taxon>
    </lineage>
</organism>
<name>M0AAT2_9EURY</name>
<dbReference type="OrthoDB" id="204924at2157"/>
<feature type="compositionally biased region" description="Low complexity" evidence="1">
    <location>
        <begin position="109"/>
        <end position="118"/>
    </location>
</feature>
<dbReference type="Proteomes" id="UP000011648">
    <property type="component" value="Unassembled WGS sequence"/>
</dbReference>
<protein>
    <submittedName>
        <fullName evidence="2">Ser-Asp rich fibrinogen-binding, bone sialoprotein-binding protein</fullName>
    </submittedName>
</protein>
<gene>
    <name evidence="2" type="ORF">C484_02699</name>
</gene>
<evidence type="ECO:0000313" key="2">
    <source>
        <dbReference type="EMBL" id="ELY95865.1"/>
    </source>
</evidence>
<reference evidence="2 3" key="1">
    <citation type="journal article" date="2014" name="PLoS Genet.">
        <title>Phylogenetically driven sequencing of extremely halophilic archaea reveals strategies for static and dynamic osmo-response.</title>
        <authorList>
            <person name="Becker E.A."/>
            <person name="Seitzer P.M."/>
            <person name="Tritt A."/>
            <person name="Larsen D."/>
            <person name="Krusor M."/>
            <person name="Yao A.I."/>
            <person name="Wu D."/>
            <person name="Madern D."/>
            <person name="Eisen J.A."/>
            <person name="Darling A.E."/>
            <person name="Facciotti M.T."/>
        </authorList>
    </citation>
    <scope>NUCLEOTIDE SEQUENCE [LARGE SCALE GENOMIC DNA]</scope>
    <source>
        <strain evidence="2 3">DSM 12281</strain>
    </source>
</reference>